<dbReference type="EMBL" id="LAEV01000174">
    <property type="protein sequence ID" value="KKA30927.1"/>
    <property type="molecule type" value="Genomic_DNA"/>
</dbReference>
<evidence type="ECO:0000313" key="3">
    <source>
        <dbReference type="Proteomes" id="UP000033483"/>
    </source>
</evidence>
<dbReference type="InterPro" id="IPR031563">
    <property type="entry name" value="MOT1/MOT2"/>
</dbReference>
<feature type="transmembrane region" description="Helical" evidence="1">
    <location>
        <begin position="36"/>
        <end position="56"/>
    </location>
</feature>
<keyword evidence="1" id="KW-1133">Transmembrane helix</keyword>
<keyword evidence="1" id="KW-0812">Transmembrane</keyword>
<dbReference type="Proteomes" id="UP000033483">
    <property type="component" value="Unassembled WGS sequence"/>
</dbReference>
<name>A0A0F4ZK71_9PEZI</name>
<keyword evidence="3" id="KW-1185">Reference proteome</keyword>
<evidence type="ECO:0000313" key="2">
    <source>
        <dbReference type="EMBL" id="KKA30927.1"/>
    </source>
</evidence>
<accession>A0A0F4ZK71</accession>
<dbReference type="AlphaFoldDB" id="A0A0F4ZK71"/>
<dbReference type="OrthoDB" id="5402974at2759"/>
<dbReference type="PANTHER" id="PTHR31970:SF9">
    <property type="entry name" value="MOLYBDATE TRANSPORTER 2"/>
    <property type="match status" value="1"/>
</dbReference>
<feature type="transmembrane region" description="Helical" evidence="1">
    <location>
        <begin position="62"/>
        <end position="82"/>
    </location>
</feature>
<comment type="caution">
    <text evidence="2">The sequence shown here is derived from an EMBL/GenBank/DDBJ whole genome shotgun (WGS) entry which is preliminary data.</text>
</comment>
<evidence type="ECO:0008006" key="4">
    <source>
        <dbReference type="Google" id="ProtNLM"/>
    </source>
</evidence>
<dbReference type="PANTHER" id="PTHR31970">
    <property type="match status" value="1"/>
</dbReference>
<keyword evidence="1" id="KW-0472">Membrane</keyword>
<sequence>MPLHPSPPSGPSSLAESLRYNLHTLRAAPFAEISGALGDLGTFLPLTLALAAHGAISLGPTLFFSGLFNFLTGAIFGLPLPVQPMKSLAAAALAQPHHPAPDLAAAGLLLAATLFVLAASHLVPRAARAVPVPVVKGIQLSAGLGLASGAASLLHALSWTQPLWDNRLCALAVFLGVLATHGRRAPLALVVFGAAAAAAVTHAPTPLLPGLWTPQLLRPRASWRALDMALGQLPLTLLNSVVAVDALSGEAVPRRPRPGVGPLAWSVAGMNAVGPWVGCMPVCHGSGGLAAQVRFGARSGAAVMVLGAMKMVLGLVWGESLGGVMAAFPRSVLGVMVVAAGVELAGAGMSLNHGATDLVEVAANGECVVRAVGEEERRQRWTVMMMTVGAGMACKSTAVGFAAGMLCDASYRVVPRVLEWWDRQPHIGNWCAQTLWRSPERQPLL</sequence>
<feature type="transmembrane region" description="Helical" evidence="1">
    <location>
        <begin position="295"/>
        <end position="317"/>
    </location>
</feature>
<gene>
    <name evidence="2" type="ORF">TD95_004640</name>
</gene>
<reference evidence="2 3" key="1">
    <citation type="submission" date="2015-03" db="EMBL/GenBank/DDBJ databases">
        <authorList>
            <person name="Radwan O."/>
            <person name="Al-Naeli F.A."/>
            <person name="Rendon G.A."/>
            <person name="Fields C."/>
        </authorList>
    </citation>
    <scope>NUCLEOTIDE SEQUENCE [LARGE SCALE GENOMIC DNA]</scope>
    <source>
        <strain evidence="2">CR-DP1</strain>
    </source>
</reference>
<evidence type="ECO:0000256" key="1">
    <source>
        <dbReference type="SAM" id="Phobius"/>
    </source>
</evidence>
<dbReference type="GO" id="GO:0015098">
    <property type="term" value="F:molybdate ion transmembrane transporter activity"/>
    <property type="evidence" value="ECO:0007669"/>
    <property type="project" value="InterPro"/>
</dbReference>
<dbReference type="Pfam" id="PF16983">
    <property type="entry name" value="MFS_MOT1"/>
    <property type="match status" value="2"/>
</dbReference>
<feature type="transmembrane region" description="Helical" evidence="1">
    <location>
        <begin position="103"/>
        <end position="123"/>
    </location>
</feature>
<protein>
    <recommendedName>
        <fullName evidence="4">SLC26A/SulP transporter domain-containing protein</fullName>
    </recommendedName>
</protein>
<organism evidence="2 3">
    <name type="scientific">Thielaviopsis punctulata</name>
    <dbReference type="NCBI Taxonomy" id="72032"/>
    <lineage>
        <taxon>Eukaryota</taxon>
        <taxon>Fungi</taxon>
        <taxon>Dikarya</taxon>
        <taxon>Ascomycota</taxon>
        <taxon>Pezizomycotina</taxon>
        <taxon>Sordariomycetes</taxon>
        <taxon>Hypocreomycetidae</taxon>
        <taxon>Microascales</taxon>
        <taxon>Ceratocystidaceae</taxon>
        <taxon>Thielaviopsis</taxon>
    </lineage>
</organism>
<proteinExistence type="predicted"/>